<keyword evidence="3" id="KW-1185">Reference proteome</keyword>
<dbReference type="RefSeq" id="XP_018657067.1">
    <property type="nucleotide sequence ID" value="XM_018809745.1"/>
</dbReference>
<comment type="caution">
    <text evidence="2">The sequence shown here is derived from an EMBL/GenBank/DDBJ whole genome shotgun (WGS) entry which is preliminary data.</text>
</comment>
<organism evidence="2 3">
    <name type="scientific">Trichoderma gamsii</name>
    <dbReference type="NCBI Taxonomy" id="398673"/>
    <lineage>
        <taxon>Eukaryota</taxon>
        <taxon>Fungi</taxon>
        <taxon>Dikarya</taxon>
        <taxon>Ascomycota</taxon>
        <taxon>Pezizomycotina</taxon>
        <taxon>Sordariomycetes</taxon>
        <taxon>Hypocreomycetidae</taxon>
        <taxon>Hypocreales</taxon>
        <taxon>Hypocreaceae</taxon>
        <taxon>Trichoderma</taxon>
    </lineage>
</organism>
<dbReference type="GeneID" id="29989828"/>
<evidence type="ECO:0000256" key="1">
    <source>
        <dbReference type="SAM" id="MobiDB-lite"/>
    </source>
</evidence>
<sequence>MSLVQPYYREFESMQETLKLFAEDVPLDTGKLKKFGPVKDFWSQKTAGKGRSTEKRYQKTRTVLIQLFRMGHDPFFLCVLSMSTTAIGGIKRIENFYKALTWWMEHEAKISKSFKDYTSQLYKEHEDFFTQNLETGQRTAADLETTPEVERTSYDQSSRQSTLSEDVFMQDNESTTIQENQDNLSNISPTHTESNFRDSAMQTLKYGQIVSLPFETIYALSRERLAAHGVHLVLPGDSDPSSFLMIHISPEAAYHIQRLTKNEDRK</sequence>
<proteinExistence type="predicted"/>
<protein>
    <submittedName>
        <fullName evidence="2">Uncharacterized protein</fullName>
    </submittedName>
</protein>
<dbReference type="AlphaFoldDB" id="A0A2P4Z7J9"/>
<gene>
    <name evidence="2" type="ORF">TGAM01_v210858</name>
</gene>
<feature type="compositionally biased region" description="Polar residues" evidence="1">
    <location>
        <begin position="154"/>
        <end position="163"/>
    </location>
</feature>
<dbReference type="Proteomes" id="UP000054821">
    <property type="component" value="Unassembled WGS sequence"/>
</dbReference>
<dbReference type="EMBL" id="JPDN02000075">
    <property type="protein sequence ID" value="PON20262.1"/>
    <property type="molecule type" value="Genomic_DNA"/>
</dbReference>
<evidence type="ECO:0000313" key="2">
    <source>
        <dbReference type="EMBL" id="PON20262.1"/>
    </source>
</evidence>
<name>A0A2P4Z7J9_9HYPO</name>
<accession>A0A2P4Z7J9</accession>
<feature type="region of interest" description="Disordered" evidence="1">
    <location>
        <begin position="137"/>
        <end position="163"/>
    </location>
</feature>
<evidence type="ECO:0000313" key="3">
    <source>
        <dbReference type="Proteomes" id="UP000054821"/>
    </source>
</evidence>
<reference evidence="2 3" key="1">
    <citation type="journal article" date="2016" name="Genome Announc.">
        <title>Draft Whole-Genome Sequence of Trichoderma gamsii T6085, a Promising Biocontrol Agent of Fusarium Head Blight on Wheat.</title>
        <authorList>
            <person name="Baroncelli R."/>
            <person name="Zapparata A."/>
            <person name="Piaggeschi G."/>
            <person name="Sarrocco S."/>
            <person name="Vannacci G."/>
        </authorList>
    </citation>
    <scope>NUCLEOTIDE SEQUENCE [LARGE SCALE GENOMIC DNA]</scope>
    <source>
        <strain evidence="2 3">T6085</strain>
    </source>
</reference>